<evidence type="ECO:0000256" key="1">
    <source>
        <dbReference type="ARBA" id="ARBA00022723"/>
    </source>
</evidence>
<accession>A0A8J2YTY6</accession>
<dbReference type="GO" id="GO:0005507">
    <property type="term" value="F:copper ion binding"/>
    <property type="evidence" value="ECO:0007669"/>
    <property type="project" value="InterPro"/>
</dbReference>
<feature type="domain" description="Plastocyanin-like" evidence="5">
    <location>
        <begin position="133"/>
        <end position="213"/>
    </location>
</feature>
<protein>
    <recommendedName>
        <fullName evidence="8">Copper oxidase</fullName>
    </recommendedName>
</protein>
<dbReference type="InterPro" id="IPR011706">
    <property type="entry name" value="Cu-oxidase_C"/>
</dbReference>
<dbReference type="Pfam" id="PF07732">
    <property type="entry name" value="Cu-oxidase_3"/>
    <property type="match status" value="1"/>
</dbReference>
<evidence type="ECO:0000313" key="6">
    <source>
        <dbReference type="EMBL" id="GGF21174.1"/>
    </source>
</evidence>
<dbReference type="InterPro" id="IPR002355">
    <property type="entry name" value="Cu_oxidase_Cu_BS"/>
</dbReference>
<gene>
    <name evidence="6" type="ORF">GCM10011611_29080</name>
</gene>
<dbReference type="PANTHER" id="PTHR11709">
    <property type="entry name" value="MULTI-COPPER OXIDASE"/>
    <property type="match status" value="1"/>
</dbReference>
<dbReference type="SUPFAM" id="SSF49503">
    <property type="entry name" value="Cupredoxins"/>
    <property type="match status" value="2"/>
</dbReference>
<dbReference type="EMBL" id="BMJQ01000007">
    <property type="protein sequence ID" value="GGF21174.1"/>
    <property type="molecule type" value="Genomic_DNA"/>
</dbReference>
<organism evidence="6 7">
    <name type="scientific">Aliidongia dinghuensis</name>
    <dbReference type="NCBI Taxonomy" id="1867774"/>
    <lineage>
        <taxon>Bacteria</taxon>
        <taxon>Pseudomonadati</taxon>
        <taxon>Pseudomonadota</taxon>
        <taxon>Alphaproteobacteria</taxon>
        <taxon>Rhodospirillales</taxon>
        <taxon>Dongiaceae</taxon>
        <taxon>Aliidongia</taxon>
    </lineage>
</organism>
<dbReference type="InterPro" id="IPR008972">
    <property type="entry name" value="Cupredoxin"/>
</dbReference>
<dbReference type="Pfam" id="PF07731">
    <property type="entry name" value="Cu-oxidase_2"/>
    <property type="match status" value="1"/>
</dbReference>
<name>A0A8J2YTY6_9PROT</name>
<feature type="region of interest" description="Disordered" evidence="3">
    <location>
        <begin position="625"/>
        <end position="648"/>
    </location>
</feature>
<evidence type="ECO:0000256" key="2">
    <source>
        <dbReference type="ARBA" id="ARBA00023002"/>
    </source>
</evidence>
<keyword evidence="1" id="KW-0479">Metal-binding</keyword>
<feature type="domain" description="Plastocyanin-like" evidence="4">
    <location>
        <begin position="490"/>
        <end position="619"/>
    </location>
</feature>
<evidence type="ECO:0008006" key="8">
    <source>
        <dbReference type="Google" id="ProtNLM"/>
    </source>
</evidence>
<sequence>MLPTTAWADWDDRPGADWHPDSTPEHPCGGGAPPRGHFAREVAPASRARGLTLVVRQDGNRLCYVADEIAEAPVIRTRPGDQLVLTLRNEITDPAGIAAFVAVGQLDQPNPAVPERAGFTPVVPGARHTASGATNLHVHGFAVPPIVPQDEVMMTCADPASGPATCGRREVTYRYDIPANMPPGLYWYHPHVHGEAQAQMLMGLSGAIVVEGPDDAARRAAGIQDRIFVVRQSQDNDAASVQPAAAVPAAVPTSHKPHRPPYRPPTELAAKLGGRVDTQDELACGTGPIDEITLNGAPVLEGIPSDADLATVPMASGSRQLWRFVNAATDAFLNLALVDANGRALPIEVVARDGAPIADDAGQRRPLTTTEPQLVPPAGRIEFLVPAPVNGKAYLLSRAVDTGCSGDRVPERRLALVKTVPTAAPAASGAHPSVAEHGPAAAPDLFTGLLARPTDRVRVIAMAEYPRPGSDDQTDFYIAERRPGTSFRPFSMSAPPAIEVHANATEEWELENWTNELHAFHIHQLHFRVIEIDGKRVAEPQLLDVITVPAATIAGTGSAGTSHTGGVADVTKADPGRVVPGRVRIKLAFPASLAGDILFHCHLVDHEDNGMMGIVRVLPATATERPMRKAEASPGPFDGAPICRAQTP</sequence>
<feature type="compositionally biased region" description="Basic and acidic residues" evidence="3">
    <location>
        <begin position="10"/>
        <end position="24"/>
    </location>
</feature>
<proteinExistence type="predicted"/>
<comment type="caution">
    <text evidence="6">The sequence shown here is derived from an EMBL/GenBank/DDBJ whole genome shotgun (WGS) entry which is preliminary data.</text>
</comment>
<dbReference type="InterPro" id="IPR011707">
    <property type="entry name" value="Cu-oxidase-like_N"/>
</dbReference>
<evidence type="ECO:0000256" key="3">
    <source>
        <dbReference type="SAM" id="MobiDB-lite"/>
    </source>
</evidence>
<evidence type="ECO:0000313" key="7">
    <source>
        <dbReference type="Proteomes" id="UP000646365"/>
    </source>
</evidence>
<dbReference type="Proteomes" id="UP000646365">
    <property type="component" value="Unassembled WGS sequence"/>
</dbReference>
<dbReference type="Gene3D" id="2.60.40.420">
    <property type="entry name" value="Cupredoxins - blue copper proteins"/>
    <property type="match status" value="3"/>
</dbReference>
<dbReference type="PANTHER" id="PTHR11709:SF518">
    <property type="entry name" value="MULTICOPPER OXIDASE"/>
    <property type="match status" value="1"/>
</dbReference>
<dbReference type="PROSITE" id="PS00080">
    <property type="entry name" value="MULTICOPPER_OXIDASE2"/>
    <property type="match status" value="1"/>
</dbReference>
<feature type="region of interest" description="Disordered" evidence="3">
    <location>
        <begin position="1"/>
        <end position="36"/>
    </location>
</feature>
<reference evidence="6" key="1">
    <citation type="journal article" date="2014" name="Int. J. Syst. Evol. Microbiol.">
        <title>Complete genome sequence of Corynebacterium casei LMG S-19264T (=DSM 44701T), isolated from a smear-ripened cheese.</title>
        <authorList>
            <consortium name="US DOE Joint Genome Institute (JGI-PGF)"/>
            <person name="Walter F."/>
            <person name="Albersmeier A."/>
            <person name="Kalinowski J."/>
            <person name="Ruckert C."/>
        </authorList>
    </citation>
    <scope>NUCLEOTIDE SEQUENCE</scope>
    <source>
        <strain evidence="6">CGMCC 1.15725</strain>
    </source>
</reference>
<evidence type="ECO:0000259" key="4">
    <source>
        <dbReference type="Pfam" id="PF07731"/>
    </source>
</evidence>
<evidence type="ECO:0000259" key="5">
    <source>
        <dbReference type="Pfam" id="PF07732"/>
    </source>
</evidence>
<keyword evidence="7" id="KW-1185">Reference proteome</keyword>
<dbReference type="GO" id="GO:0016491">
    <property type="term" value="F:oxidoreductase activity"/>
    <property type="evidence" value="ECO:0007669"/>
    <property type="project" value="UniProtKB-KW"/>
</dbReference>
<keyword evidence="2" id="KW-0560">Oxidoreductase</keyword>
<dbReference type="AlphaFoldDB" id="A0A8J2YTY6"/>
<reference evidence="6" key="2">
    <citation type="submission" date="2020-09" db="EMBL/GenBank/DDBJ databases">
        <authorList>
            <person name="Sun Q."/>
            <person name="Zhou Y."/>
        </authorList>
    </citation>
    <scope>NUCLEOTIDE SEQUENCE</scope>
    <source>
        <strain evidence="6">CGMCC 1.15725</strain>
    </source>
</reference>
<dbReference type="InterPro" id="IPR045087">
    <property type="entry name" value="Cu-oxidase_fam"/>
</dbReference>